<dbReference type="Gene3D" id="1.10.10.10">
    <property type="entry name" value="Winged helix-like DNA-binding domain superfamily/Winged helix DNA-binding domain"/>
    <property type="match status" value="1"/>
</dbReference>
<dbReference type="Pfam" id="PF16221">
    <property type="entry name" value="HTH_47"/>
    <property type="match status" value="1"/>
</dbReference>
<evidence type="ECO:0000259" key="2">
    <source>
        <dbReference type="Pfam" id="PF16221"/>
    </source>
</evidence>
<keyword evidence="5" id="KW-1185">Reference proteome</keyword>
<dbReference type="InterPro" id="IPR032589">
    <property type="entry name" value="DUF4910"/>
</dbReference>
<accession>A0ABV8B9P2</accession>
<dbReference type="InterPro" id="IPR012353">
    <property type="entry name" value="UCP015244"/>
</dbReference>
<protein>
    <submittedName>
        <fullName evidence="4">DUF4910 domain-containing protein</fullName>
    </submittedName>
</protein>
<evidence type="ECO:0000313" key="4">
    <source>
        <dbReference type="EMBL" id="MFC3886645.1"/>
    </source>
</evidence>
<evidence type="ECO:0000313" key="5">
    <source>
        <dbReference type="Proteomes" id="UP001595752"/>
    </source>
</evidence>
<dbReference type="EMBL" id="JBHRZT010000073">
    <property type="protein sequence ID" value="MFC3886645.1"/>
    <property type="molecule type" value="Genomic_DNA"/>
</dbReference>
<organism evidence="4 5">
    <name type="scientific">Bacillus songklensis</name>
    <dbReference type="NCBI Taxonomy" id="1069116"/>
    <lineage>
        <taxon>Bacteria</taxon>
        <taxon>Bacillati</taxon>
        <taxon>Bacillota</taxon>
        <taxon>Bacilli</taxon>
        <taxon>Bacillales</taxon>
        <taxon>Bacillaceae</taxon>
        <taxon>Bacillus</taxon>
    </lineage>
</organism>
<sequence length="429" mass="49225">MKREGELMHQFMEKLYPICRSITGDGVRKTLEIIQGMIPLKIQEVPSGTKVFDWEIPKEWNIRDAYILDEEGRKIVDFKKSNLHVVSYSAPVDKVVTLDELQNHLYSIEEQPDAIPYITSYYEERWGFCITHHQRMQLKEGKYRVYIDSELKDGSLTYGELIIPGESEEEVFLSTYVCHPSMANNELSGPVLTTYLAKWILSNSRKYTYRIIFIPETIGSITYLSRNMDTMKTNIIAGFNISCVGDERAYSYLSSRSGNTLADKVALNILTFKKLDFKSYSFLERGSDERQYCSPGIDLPVASIMRSKFGEYPEYHTSLDNMDLVTPTGLQGSFDIYTECIELIERNETYKINCFGEPQLGKRGLYPTLSTKESGRIVRNMMNFLAYADGKNDLVDISNTINVPVKELYSIIDNLYKNGLIVTVDRNAM</sequence>
<dbReference type="Proteomes" id="UP001595752">
    <property type="component" value="Unassembled WGS sequence"/>
</dbReference>
<dbReference type="CDD" id="cd05644">
    <property type="entry name" value="M28_like"/>
    <property type="match status" value="1"/>
</dbReference>
<feature type="domain" description="DUF2172" evidence="1">
    <location>
        <begin position="59"/>
        <end position="150"/>
    </location>
</feature>
<comment type="caution">
    <text evidence="4">The sequence shown here is derived from an EMBL/GenBank/DDBJ whole genome shotgun (WGS) entry which is preliminary data.</text>
</comment>
<reference evidence="5" key="1">
    <citation type="journal article" date="2019" name="Int. J. Syst. Evol. Microbiol.">
        <title>The Global Catalogue of Microorganisms (GCM) 10K type strain sequencing project: providing services to taxonomists for standard genome sequencing and annotation.</title>
        <authorList>
            <consortium name="The Broad Institute Genomics Platform"/>
            <consortium name="The Broad Institute Genome Sequencing Center for Infectious Disease"/>
            <person name="Wu L."/>
            <person name="Ma J."/>
        </authorList>
    </citation>
    <scope>NUCLEOTIDE SEQUENCE [LARGE SCALE GENOMIC DNA]</scope>
    <source>
        <strain evidence="5">CCUG 61889</strain>
    </source>
</reference>
<evidence type="ECO:0000259" key="3">
    <source>
        <dbReference type="Pfam" id="PF16254"/>
    </source>
</evidence>
<dbReference type="Gene3D" id="3.50.30.90">
    <property type="match status" value="1"/>
</dbReference>
<dbReference type="Gene3D" id="3.40.630.10">
    <property type="entry name" value="Zn peptidases"/>
    <property type="match status" value="1"/>
</dbReference>
<feature type="domain" description="DUF4910" evidence="3">
    <location>
        <begin position="9"/>
        <end position="347"/>
    </location>
</feature>
<gene>
    <name evidence="4" type="ORF">ACFOU2_25365</name>
</gene>
<dbReference type="InterPro" id="IPR032610">
    <property type="entry name" value="DUF2172"/>
</dbReference>
<dbReference type="Pfam" id="PF09940">
    <property type="entry name" value="DUF2172"/>
    <property type="match status" value="1"/>
</dbReference>
<feature type="domain" description="UCP01524 winged helix-turn-helix" evidence="2">
    <location>
        <begin position="349"/>
        <end position="422"/>
    </location>
</feature>
<evidence type="ECO:0000259" key="1">
    <source>
        <dbReference type="Pfam" id="PF09940"/>
    </source>
</evidence>
<dbReference type="Pfam" id="PF16254">
    <property type="entry name" value="DUF4910"/>
    <property type="match status" value="1"/>
</dbReference>
<dbReference type="PIRSF" id="PIRSF015244">
    <property type="entry name" value="UCP015244"/>
    <property type="match status" value="1"/>
</dbReference>
<dbReference type="InterPro" id="IPR032622">
    <property type="entry name" value="UCP01524_HTH"/>
</dbReference>
<dbReference type="SUPFAM" id="SSF53187">
    <property type="entry name" value="Zn-dependent exopeptidases"/>
    <property type="match status" value="1"/>
</dbReference>
<proteinExistence type="predicted"/>
<name>A0ABV8B9P2_9BACI</name>
<dbReference type="InterPro" id="IPR036388">
    <property type="entry name" value="WH-like_DNA-bd_sf"/>
</dbReference>